<dbReference type="InterPro" id="IPR036962">
    <property type="entry name" value="Glyco_hydro_3_N_sf"/>
</dbReference>
<comment type="caution">
    <text evidence="5">The sequence shown here is derived from an EMBL/GenBank/DDBJ whole genome shotgun (WGS) entry which is preliminary data.</text>
</comment>
<sequence length="352" mass="37410">MSDFSRAGRHFLIGLQPSPDLTDHDAKLLARLKPAGVVLFKGNFDHEAPYEAWVARLSKLLADVRRVIGRPDIVVSIDHESGRVQRTPAPITRFAAARHWGSAAGTVGAAHGRELTSLGFNLSFAPVCDIDSNPDNPVIGDRSFGRDPQEVADAATAYWQGLESAGVRGCAKHFPGHGDTSVDSHLSLPTLNLTLDELEARELIPFRQIVKAGVPMVMTAHILFPRIQPGIPATLAPMILRGLLRQGLDFKGLICTDDLGMKAISSWFGEPDGAVAALSAGCDLLCLCAAQADTGTAIAQAEAILQAEARGLINLTNSQARIADFIGSLRQPEPVCLSAEQLAANAAVAPLK</sequence>
<dbReference type="RefSeq" id="WP_379875566.1">
    <property type="nucleotide sequence ID" value="NZ_JBHUIP010000004.1"/>
</dbReference>
<dbReference type="PANTHER" id="PTHR30480">
    <property type="entry name" value="BETA-HEXOSAMINIDASE-RELATED"/>
    <property type="match status" value="1"/>
</dbReference>
<keyword evidence="3 5" id="KW-0326">Glycosidase</keyword>
<evidence type="ECO:0000313" key="5">
    <source>
        <dbReference type="EMBL" id="MFD2262608.1"/>
    </source>
</evidence>
<dbReference type="InterPro" id="IPR001764">
    <property type="entry name" value="Glyco_hydro_3_N"/>
</dbReference>
<evidence type="ECO:0000313" key="6">
    <source>
        <dbReference type="Proteomes" id="UP001597295"/>
    </source>
</evidence>
<dbReference type="Pfam" id="PF00933">
    <property type="entry name" value="Glyco_hydro_3"/>
    <property type="match status" value="1"/>
</dbReference>
<gene>
    <name evidence="5" type="primary">nagZ</name>
    <name evidence="5" type="ORF">ACFSM5_06890</name>
</gene>
<evidence type="ECO:0000256" key="3">
    <source>
        <dbReference type="ARBA" id="ARBA00023295"/>
    </source>
</evidence>
<dbReference type="NCBIfam" id="NF003740">
    <property type="entry name" value="PRK05337.1"/>
    <property type="match status" value="1"/>
</dbReference>
<protein>
    <submittedName>
        <fullName evidence="5">Beta-N-acetylhexosaminidase</fullName>
        <ecNumber evidence="5">3.2.1.52</ecNumber>
    </submittedName>
</protein>
<accession>A0ABW5DPW2</accession>
<dbReference type="GO" id="GO:0004563">
    <property type="term" value="F:beta-N-acetylhexosaminidase activity"/>
    <property type="evidence" value="ECO:0007669"/>
    <property type="project" value="UniProtKB-EC"/>
</dbReference>
<keyword evidence="2 5" id="KW-0378">Hydrolase</keyword>
<proteinExistence type="inferred from homology"/>
<reference evidence="6" key="1">
    <citation type="journal article" date="2019" name="Int. J. Syst. Evol. Microbiol.">
        <title>The Global Catalogue of Microorganisms (GCM) 10K type strain sequencing project: providing services to taxonomists for standard genome sequencing and annotation.</title>
        <authorList>
            <consortium name="The Broad Institute Genomics Platform"/>
            <consortium name="The Broad Institute Genome Sequencing Center for Infectious Disease"/>
            <person name="Wu L."/>
            <person name="Ma J."/>
        </authorList>
    </citation>
    <scope>NUCLEOTIDE SEQUENCE [LARGE SCALE GENOMIC DNA]</scope>
    <source>
        <strain evidence="6">CGMCC 1.19062</strain>
    </source>
</reference>
<dbReference type="PANTHER" id="PTHR30480:SF16">
    <property type="entry name" value="GLYCOSIDE HYDROLASE FAMILY 3 DOMAIN PROTEIN"/>
    <property type="match status" value="1"/>
</dbReference>
<dbReference type="Gene3D" id="3.20.20.300">
    <property type="entry name" value="Glycoside hydrolase, family 3, N-terminal domain"/>
    <property type="match status" value="1"/>
</dbReference>
<organism evidence="5 6">
    <name type="scientific">Lacibacterium aquatile</name>
    <dbReference type="NCBI Taxonomy" id="1168082"/>
    <lineage>
        <taxon>Bacteria</taxon>
        <taxon>Pseudomonadati</taxon>
        <taxon>Pseudomonadota</taxon>
        <taxon>Alphaproteobacteria</taxon>
        <taxon>Rhodospirillales</taxon>
        <taxon>Rhodospirillaceae</taxon>
    </lineage>
</organism>
<keyword evidence="6" id="KW-1185">Reference proteome</keyword>
<dbReference type="InterPro" id="IPR017853">
    <property type="entry name" value="GH"/>
</dbReference>
<evidence type="ECO:0000259" key="4">
    <source>
        <dbReference type="Pfam" id="PF00933"/>
    </source>
</evidence>
<dbReference type="SUPFAM" id="SSF51445">
    <property type="entry name" value="(Trans)glycosidases"/>
    <property type="match status" value="1"/>
</dbReference>
<dbReference type="InterPro" id="IPR050226">
    <property type="entry name" value="NagZ_Beta-hexosaminidase"/>
</dbReference>
<name>A0ABW5DPW2_9PROT</name>
<evidence type="ECO:0000256" key="2">
    <source>
        <dbReference type="ARBA" id="ARBA00022801"/>
    </source>
</evidence>
<dbReference type="EC" id="3.2.1.52" evidence="5"/>
<evidence type="ECO:0000256" key="1">
    <source>
        <dbReference type="ARBA" id="ARBA00005336"/>
    </source>
</evidence>
<comment type="similarity">
    <text evidence="1">Belongs to the glycosyl hydrolase 3 family.</text>
</comment>
<dbReference type="Proteomes" id="UP001597295">
    <property type="component" value="Unassembled WGS sequence"/>
</dbReference>
<feature type="domain" description="Glycoside hydrolase family 3 N-terminal" evidence="4">
    <location>
        <begin position="23"/>
        <end position="308"/>
    </location>
</feature>
<dbReference type="EMBL" id="JBHUIP010000004">
    <property type="protein sequence ID" value="MFD2262608.1"/>
    <property type="molecule type" value="Genomic_DNA"/>
</dbReference>